<dbReference type="Proteomes" id="UP000468943">
    <property type="component" value="Unassembled WGS sequence"/>
</dbReference>
<evidence type="ECO:0000259" key="6">
    <source>
        <dbReference type="Pfam" id="PF00108"/>
    </source>
</evidence>
<feature type="domain" description="Thiolase N-terminal" evidence="6">
    <location>
        <begin position="5"/>
        <end position="260"/>
    </location>
</feature>
<dbReference type="EC" id="2.3.1.16" evidence="8"/>
<dbReference type="RefSeq" id="WP_160597582.1">
    <property type="nucleotide sequence ID" value="NZ_WTYS01000001.1"/>
</dbReference>
<protein>
    <submittedName>
        <fullName evidence="8">Acetyl-CoA C-acyltransferase</fullName>
        <ecNumber evidence="8">2.3.1.16</ecNumber>
    </submittedName>
</protein>
<evidence type="ECO:0000256" key="5">
    <source>
        <dbReference type="RuleBase" id="RU003557"/>
    </source>
</evidence>
<feature type="active site" description="Proton acceptor" evidence="4">
    <location>
        <position position="346"/>
    </location>
</feature>
<dbReference type="CDD" id="cd00751">
    <property type="entry name" value="thiolase"/>
    <property type="match status" value="1"/>
</dbReference>
<dbReference type="AlphaFoldDB" id="A0A6I4SMJ8"/>
<dbReference type="PIRSF" id="PIRSF000429">
    <property type="entry name" value="Ac-CoA_Ac_transf"/>
    <property type="match status" value="1"/>
</dbReference>
<keyword evidence="3 5" id="KW-0012">Acyltransferase</keyword>
<evidence type="ECO:0000313" key="8">
    <source>
        <dbReference type="EMBL" id="MXO56376.1"/>
    </source>
</evidence>
<feature type="domain" description="Thiolase C-terminal" evidence="7">
    <location>
        <begin position="267"/>
        <end position="388"/>
    </location>
</feature>
<evidence type="ECO:0000256" key="4">
    <source>
        <dbReference type="PIRSR" id="PIRSR000429-1"/>
    </source>
</evidence>
<evidence type="ECO:0000256" key="3">
    <source>
        <dbReference type="ARBA" id="ARBA00023315"/>
    </source>
</evidence>
<dbReference type="Gene3D" id="3.40.47.10">
    <property type="match status" value="2"/>
</dbReference>
<keyword evidence="2 5" id="KW-0808">Transferase</keyword>
<evidence type="ECO:0000313" key="9">
    <source>
        <dbReference type="Proteomes" id="UP000468943"/>
    </source>
</evidence>
<sequence>MATAYIVDAVRTAGGRRGGRLAGVHPVDLAAKSLDALMERTGVDPAAIDDVVMGCVSQAGQQAMQIGRNAVLASKHLPQSTPAVTIDRQCGSSQQAIQFAAQAVMSGTQDAVIAAGIESMSRVPMGSNATFHMKEGLGHYKSPGLEEKYPGIMFSQFMGAEMIVKKHGFSKDDLDRFAFESHQRAIAATNSGAFVGEIVPVTIDTPEGEEQHTIDEGIRFDATLEGISSVKLINEGGTITAASSSQICDGSSGVLVVSEEFLKEHGLTPLARIHNLTVTAGDPVIMLEEPLFATDRALQRAGMTINDIDLYEVNEAFAPVPLAWLKHTGADPEKLNVNGGAIALGHPLGASGTKLMATLLHALKARGKKYGLQTMCEGGGVANVTIVESL</sequence>
<dbReference type="InterPro" id="IPR016039">
    <property type="entry name" value="Thiolase-like"/>
</dbReference>
<dbReference type="InterPro" id="IPR020616">
    <property type="entry name" value="Thiolase_N"/>
</dbReference>
<dbReference type="PANTHER" id="PTHR43365:SF1">
    <property type="entry name" value="ACETYL-COA C-ACYLTRANSFERASE"/>
    <property type="match status" value="1"/>
</dbReference>
<dbReference type="InterPro" id="IPR020617">
    <property type="entry name" value="Thiolase_C"/>
</dbReference>
<feature type="active site" description="Acyl-thioester intermediate" evidence="4">
    <location>
        <position position="90"/>
    </location>
</feature>
<dbReference type="Pfam" id="PF02803">
    <property type="entry name" value="Thiolase_C"/>
    <property type="match status" value="1"/>
</dbReference>
<dbReference type="NCBIfam" id="NF005077">
    <property type="entry name" value="PRK06504.1"/>
    <property type="match status" value="1"/>
</dbReference>
<name>A0A6I4SMJ8_9SPHN</name>
<dbReference type="InterPro" id="IPR020613">
    <property type="entry name" value="Thiolase_CS"/>
</dbReference>
<gene>
    <name evidence="8" type="ORF">GRI36_05725</name>
</gene>
<dbReference type="SUPFAM" id="SSF53901">
    <property type="entry name" value="Thiolase-like"/>
    <property type="match status" value="2"/>
</dbReference>
<keyword evidence="9" id="KW-1185">Reference proteome</keyword>
<evidence type="ECO:0000256" key="1">
    <source>
        <dbReference type="ARBA" id="ARBA00010982"/>
    </source>
</evidence>
<comment type="caution">
    <text evidence="8">The sequence shown here is derived from an EMBL/GenBank/DDBJ whole genome shotgun (WGS) entry which is preliminary data.</text>
</comment>
<dbReference type="EMBL" id="WTYS01000001">
    <property type="protein sequence ID" value="MXO56376.1"/>
    <property type="molecule type" value="Genomic_DNA"/>
</dbReference>
<feature type="active site" description="Proton acceptor" evidence="4">
    <location>
        <position position="376"/>
    </location>
</feature>
<dbReference type="PANTHER" id="PTHR43365">
    <property type="entry name" value="BLR7806 PROTEIN"/>
    <property type="match status" value="1"/>
</dbReference>
<accession>A0A6I4SMJ8</accession>
<evidence type="ECO:0000259" key="7">
    <source>
        <dbReference type="Pfam" id="PF02803"/>
    </source>
</evidence>
<dbReference type="InterPro" id="IPR002155">
    <property type="entry name" value="Thiolase"/>
</dbReference>
<dbReference type="OrthoDB" id="9764638at2"/>
<evidence type="ECO:0000256" key="2">
    <source>
        <dbReference type="ARBA" id="ARBA00022679"/>
    </source>
</evidence>
<dbReference type="NCBIfam" id="TIGR01930">
    <property type="entry name" value="AcCoA-C-Actrans"/>
    <property type="match status" value="1"/>
</dbReference>
<organism evidence="8 9">
    <name type="scientific">Pontixanthobacter gangjinensis</name>
    <dbReference type="NCBI Taxonomy" id="1028742"/>
    <lineage>
        <taxon>Bacteria</taxon>
        <taxon>Pseudomonadati</taxon>
        <taxon>Pseudomonadota</taxon>
        <taxon>Alphaproteobacteria</taxon>
        <taxon>Sphingomonadales</taxon>
        <taxon>Erythrobacteraceae</taxon>
        <taxon>Pontixanthobacter</taxon>
    </lineage>
</organism>
<reference evidence="8 9" key="1">
    <citation type="submission" date="2019-12" db="EMBL/GenBank/DDBJ databases">
        <title>Genomic-based taxomic classification of the family Erythrobacteraceae.</title>
        <authorList>
            <person name="Xu L."/>
        </authorList>
    </citation>
    <scope>NUCLEOTIDE SEQUENCE [LARGE SCALE GENOMIC DNA]</scope>
    <source>
        <strain evidence="8 9">JCM 17802</strain>
    </source>
</reference>
<dbReference type="PROSITE" id="PS00737">
    <property type="entry name" value="THIOLASE_2"/>
    <property type="match status" value="1"/>
</dbReference>
<comment type="similarity">
    <text evidence="1 5">Belongs to the thiolase-like superfamily. Thiolase family.</text>
</comment>
<proteinExistence type="inferred from homology"/>
<dbReference type="GO" id="GO:0003988">
    <property type="term" value="F:acetyl-CoA C-acyltransferase activity"/>
    <property type="evidence" value="ECO:0007669"/>
    <property type="project" value="UniProtKB-EC"/>
</dbReference>
<dbReference type="Pfam" id="PF00108">
    <property type="entry name" value="Thiolase_N"/>
    <property type="match status" value="1"/>
</dbReference>